<dbReference type="Pfam" id="PF02674">
    <property type="entry name" value="Colicin_V"/>
    <property type="match status" value="1"/>
</dbReference>
<evidence type="ECO:0000256" key="4">
    <source>
        <dbReference type="ARBA" id="ARBA00023136"/>
    </source>
</evidence>
<dbReference type="EMBL" id="CP034669">
    <property type="protein sequence ID" value="QAT86581.1"/>
    <property type="molecule type" value="Genomic_DNA"/>
</dbReference>
<dbReference type="Proteomes" id="UP000288758">
    <property type="component" value="Chromosome"/>
</dbReference>
<keyword evidence="3 6" id="KW-1133">Transmembrane helix</keyword>
<feature type="transmembrane region" description="Helical" evidence="6">
    <location>
        <begin position="103"/>
        <end position="127"/>
    </location>
</feature>
<sequence length="257" mass="27699">MVIDLILLGMVLFFGILGALSGAARQVANSVGLAAGYFVSRKLAPVIGPKLAVALGSPLLIGTLFGTVLLFVVTWLTVRYALGALLLRFLSGKDPDERGLDRTLGFVLGGGKMAALFWVCLSAMTFMEQHVIVAGKRLGVAPKDSVAFDLTRRFNLFELTQFAPLEDLVQVAQATHDPAKAKKLQEDPAYKALRKDPRFQLALSHRELKDALERGDTQALLRNDAILQLIQDPQAAARLGAAARASEKPTKPAPATR</sequence>
<organism evidence="7 8">
    <name type="scientific">Corallococcus coralloides</name>
    <name type="common">Myxococcus coralloides</name>
    <dbReference type="NCBI Taxonomy" id="184914"/>
    <lineage>
        <taxon>Bacteria</taxon>
        <taxon>Pseudomonadati</taxon>
        <taxon>Myxococcota</taxon>
        <taxon>Myxococcia</taxon>
        <taxon>Myxococcales</taxon>
        <taxon>Cystobacterineae</taxon>
        <taxon>Myxococcaceae</taxon>
        <taxon>Corallococcus</taxon>
    </lineage>
</organism>
<protein>
    <submittedName>
        <fullName evidence="7">CvpA family protein</fullName>
    </submittedName>
</protein>
<evidence type="ECO:0000313" key="8">
    <source>
        <dbReference type="Proteomes" id="UP000288758"/>
    </source>
</evidence>
<evidence type="ECO:0000256" key="2">
    <source>
        <dbReference type="ARBA" id="ARBA00022692"/>
    </source>
</evidence>
<evidence type="ECO:0000256" key="3">
    <source>
        <dbReference type="ARBA" id="ARBA00022989"/>
    </source>
</evidence>
<feature type="transmembrane region" description="Helical" evidence="6">
    <location>
        <begin position="58"/>
        <end position="82"/>
    </location>
</feature>
<keyword evidence="2 6" id="KW-0812">Transmembrane</keyword>
<dbReference type="GO" id="GO:0009403">
    <property type="term" value="P:toxin biosynthetic process"/>
    <property type="evidence" value="ECO:0007669"/>
    <property type="project" value="InterPro"/>
</dbReference>
<dbReference type="AlphaFoldDB" id="A0A410RXM0"/>
<name>A0A410RXM0_CORCK</name>
<dbReference type="InterPro" id="IPR003825">
    <property type="entry name" value="Colicin-V_CvpA"/>
</dbReference>
<dbReference type="GO" id="GO:0016020">
    <property type="term" value="C:membrane"/>
    <property type="evidence" value="ECO:0007669"/>
    <property type="project" value="UniProtKB-SubCell"/>
</dbReference>
<evidence type="ECO:0000256" key="6">
    <source>
        <dbReference type="SAM" id="Phobius"/>
    </source>
</evidence>
<accession>A0A410RXM0</accession>
<evidence type="ECO:0000256" key="1">
    <source>
        <dbReference type="ARBA" id="ARBA00004141"/>
    </source>
</evidence>
<feature type="region of interest" description="Disordered" evidence="5">
    <location>
        <begin position="238"/>
        <end position="257"/>
    </location>
</feature>
<evidence type="ECO:0000256" key="5">
    <source>
        <dbReference type="SAM" id="MobiDB-lite"/>
    </source>
</evidence>
<comment type="subcellular location">
    <subcellularLocation>
        <location evidence="1">Membrane</location>
        <topology evidence="1">Multi-pass membrane protein</topology>
    </subcellularLocation>
</comment>
<proteinExistence type="predicted"/>
<dbReference type="RefSeq" id="WP_128798125.1">
    <property type="nucleotide sequence ID" value="NZ_CP034669.1"/>
</dbReference>
<keyword evidence="4 6" id="KW-0472">Membrane</keyword>
<reference evidence="7 8" key="1">
    <citation type="submission" date="2018-12" db="EMBL/GenBank/DDBJ databases">
        <title>Complete Genome Sequence of the Corallopyronin A producing Myxobacterium Corallococcus coralloides B035.</title>
        <authorList>
            <person name="Bouhired S.M."/>
            <person name="Rupp O."/>
            <person name="Blom J."/>
            <person name="Schaeberle T.F."/>
            <person name="Kehraus S."/>
            <person name="Schiefer A."/>
            <person name="Pfarr K."/>
            <person name="Goesmann A."/>
            <person name="Hoerauf A."/>
            <person name="Koenig G.M."/>
        </authorList>
    </citation>
    <scope>NUCLEOTIDE SEQUENCE [LARGE SCALE GENOMIC DNA]</scope>
    <source>
        <strain evidence="7 8">B035</strain>
    </source>
</reference>
<evidence type="ECO:0000313" key="7">
    <source>
        <dbReference type="EMBL" id="QAT86581.1"/>
    </source>
</evidence>
<gene>
    <name evidence="7" type="ORF">EJ065_5043</name>
</gene>